<organism evidence="1 2">
    <name type="scientific">Macrophomina phaseolina</name>
    <dbReference type="NCBI Taxonomy" id="35725"/>
    <lineage>
        <taxon>Eukaryota</taxon>
        <taxon>Fungi</taxon>
        <taxon>Dikarya</taxon>
        <taxon>Ascomycota</taxon>
        <taxon>Pezizomycotina</taxon>
        <taxon>Dothideomycetes</taxon>
        <taxon>Dothideomycetes incertae sedis</taxon>
        <taxon>Botryosphaeriales</taxon>
        <taxon>Botryosphaeriaceae</taxon>
        <taxon>Macrophomina</taxon>
    </lineage>
</organism>
<evidence type="ECO:0000313" key="1">
    <source>
        <dbReference type="EMBL" id="KAH7014690.1"/>
    </source>
</evidence>
<keyword evidence="2" id="KW-1185">Reference proteome</keyword>
<accession>A0ABQ8FR61</accession>
<sequence length="439" mass="47155">MDGLAQLQSSSSELTAAIQVLVTHCQDNSGPARDGTSQPLVSPEDPSDVISAKQSILAAISRIQTLLSGPVDFVQQLASQSQLLACMQWFGDFQVLACIPLSGSVPLRDVSELAGVPESQLSRIVRMTATAGFLREPQPDHVAHTALSAQFVLKPSYLDAAMFLAGTAVPAALKMPIATQRFGHSCETNESAYNLAFNTSTTFSSSCEQRKKLQRQWSAYLRYVTDQWDDGVGHILKSFDPLRLANASVVEVGATSTEGAAALLNLNSTLRIVMQISPRKASTNGSSAFDERCLLDPRVSMQQRLPGTPQTVRDASVYILHLPSALSNTPSNARAARIAAEISAHVDVLRANTSAALLIPTTHLVPNPGAAEPGVESTARQRDLTVLQLFNCCEMEMSEFTTMLNGTSDSLGRLVVVNKLRSSNGAPVALELRYRLYTG</sequence>
<dbReference type="InterPro" id="IPR036388">
    <property type="entry name" value="WH-like_DNA-bd_sf"/>
</dbReference>
<dbReference type="Gene3D" id="3.40.50.150">
    <property type="entry name" value="Vaccinia Virus protein VP39"/>
    <property type="match status" value="1"/>
</dbReference>
<dbReference type="PANTHER" id="PTHR43712:SF15">
    <property type="entry name" value="MONODICTYPHENONE CLUSTER TRANSCRIPTIONAL COACTIVATOR MDPA"/>
    <property type="match status" value="1"/>
</dbReference>
<proteinExistence type="predicted"/>
<name>A0ABQ8FR61_9PEZI</name>
<dbReference type="InterPro" id="IPR029063">
    <property type="entry name" value="SAM-dependent_MTases_sf"/>
</dbReference>
<dbReference type="EMBL" id="JAGTJR010000079">
    <property type="protein sequence ID" value="KAH7014690.1"/>
    <property type="molecule type" value="Genomic_DNA"/>
</dbReference>
<dbReference type="InterPro" id="IPR036390">
    <property type="entry name" value="WH_DNA-bd_sf"/>
</dbReference>
<comment type="caution">
    <text evidence="1">The sequence shown here is derived from an EMBL/GenBank/DDBJ whole genome shotgun (WGS) entry which is preliminary data.</text>
</comment>
<gene>
    <name evidence="1" type="ORF">B0J12DRAFT_775779</name>
</gene>
<protein>
    <recommendedName>
        <fullName evidence="3">O-methyltransferase family 2</fullName>
    </recommendedName>
</protein>
<evidence type="ECO:0008006" key="3">
    <source>
        <dbReference type="Google" id="ProtNLM"/>
    </source>
</evidence>
<evidence type="ECO:0000313" key="2">
    <source>
        <dbReference type="Proteomes" id="UP000774617"/>
    </source>
</evidence>
<reference evidence="1 2" key="1">
    <citation type="journal article" date="2021" name="Nat. Commun.">
        <title>Genetic determinants of endophytism in the Arabidopsis root mycobiome.</title>
        <authorList>
            <person name="Mesny F."/>
            <person name="Miyauchi S."/>
            <person name="Thiergart T."/>
            <person name="Pickel B."/>
            <person name="Atanasova L."/>
            <person name="Karlsson M."/>
            <person name="Huettel B."/>
            <person name="Barry K.W."/>
            <person name="Haridas S."/>
            <person name="Chen C."/>
            <person name="Bauer D."/>
            <person name="Andreopoulos W."/>
            <person name="Pangilinan J."/>
            <person name="LaButti K."/>
            <person name="Riley R."/>
            <person name="Lipzen A."/>
            <person name="Clum A."/>
            <person name="Drula E."/>
            <person name="Henrissat B."/>
            <person name="Kohler A."/>
            <person name="Grigoriev I.V."/>
            <person name="Martin F.M."/>
            <person name="Hacquard S."/>
        </authorList>
    </citation>
    <scope>NUCLEOTIDE SEQUENCE [LARGE SCALE GENOMIC DNA]</scope>
    <source>
        <strain evidence="1 2">MPI-SDFR-AT-0080</strain>
    </source>
</reference>
<dbReference type="Gene3D" id="1.10.10.10">
    <property type="entry name" value="Winged helix-like DNA-binding domain superfamily/Winged helix DNA-binding domain"/>
    <property type="match status" value="1"/>
</dbReference>
<dbReference type="SUPFAM" id="SSF46785">
    <property type="entry name" value="Winged helix' DNA-binding domain"/>
    <property type="match status" value="1"/>
</dbReference>
<dbReference type="Proteomes" id="UP000774617">
    <property type="component" value="Unassembled WGS sequence"/>
</dbReference>
<dbReference type="PANTHER" id="PTHR43712">
    <property type="entry name" value="PUTATIVE (AFU_ORTHOLOGUE AFUA_4G14580)-RELATED"/>
    <property type="match status" value="1"/>
</dbReference>